<dbReference type="GO" id="GO:0000785">
    <property type="term" value="C:chromatin"/>
    <property type="evidence" value="ECO:0007669"/>
    <property type="project" value="TreeGrafter"/>
</dbReference>
<dbReference type="GO" id="GO:0005667">
    <property type="term" value="C:transcription regulator complex"/>
    <property type="evidence" value="ECO:0007669"/>
    <property type="project" value="TreeGrafter"/>
</dbReference>
<dbReference type="eggNOG" id="KOG1010">
    <property type="taxonomic scope" value="Eukaryota"/>
</dbReference>
<dbReference type="InterPro" id="IPR028309">
    <property type="entry name" value="RB_fam"/>
</dbReference>
<evidence type="ECO:0000256" key="1">
    <source>
        <dbReference type="SAM" id="MobiDB-lite"/>
    </source>
</evidence>
<dbReference type="PANTHER" id="PTHR13742">
    <property type="entry name" value="RETINOBLASTOMA-ASSOCIATED PROTEIN RB -RELATED"/>
    <property type="match status" value="1"/>
</dbReference>
<dbReference type="GO" id="GO:0000977">
    <property type="term" value="F:RNA polymerase II transcription regulatory region sequence-specific DNA binding"/>
    <property type="evidence" value="ECO:0007669"/>
    <property type="project" value="TreeGrafter"/>
</dbReference>
<reference evidence="2" key="2">
    <citation type="submission" date="2024-04" db="UniProtKB">
        <authorList>
            <consortium name="Ensembl"/>
        </authorList>
    </citation>
    <scope>IDENTIFICATION</scope>
</reference>
<feature type="region of interest" description="Disordered" evidence="1">
    <location>
        <begin position="42"/>
        <end position="72"/>
    </location>
</feature>
<evidence type="ECO:0000313" key="2">
    <source>
        <dbReference type="Ensembl" id="ENSGACP00000022044.1"/>
    </source>
</evidence>
<dbReference type="STRING" id="69293.ENSGACP00000022044"/>
<name>G3PWQ5_GASAC</name>
<reference evidence="2" key="1">
    <citation type="submission" date="2006-01" db="EMBL/GenBank/DDBJ databases">
        <authorList>
            <person name="Lindblad-Toh K."/>
            <person name="Mauceli E."/>
            <person name="Grabherr M."/>
            <person name="Chang J.L."/>
            <person name="Lander E.S."/>
        </authorList>
    </citation>
    <scope>NUCLEOTIDE SEQUENCE [LARGE SCALE GENOMIC DNA]</scope>
</reference>
<dbReference type="OMA" id="WRNQICH"/>
<dbReference type="PANTHER" id="PTHR13742:SF17">
    <property type="entry name" value="RE32990P-RELATED"/>
    <property type="match status" value="1"/>
</dbReference>
<protein>
    <submittedName>
        <fullName evidence="2">Uncharacterized protein</fullName>
    </submittedName>
</protein>
<dbReference type="InParanoid" id="G3PWQ5"/>
<dbReference type="Gene3D" id="1.10.472.10">
    <property type="entry name" value="Cyclin-like"/>
    <property type="match status" value="1"/>
</dbReference>
<feature type="compositionally biased region" description="Basic and acidic residues" evidence="1">
    <location>
        <begin position="161"/>
        <end position="171"/>
    </location>
</feature>
<dbReference type="GO" id="GO:2000134">
    <property type="term" value="P:negative regulation of G1/S transition of mitotic cell cycle"/>
    <property type="evidence" value="ECO:0007669"/>
    <property type="project" value="TreeGrafter"/>
</dbReference>
<dbReference type="GO" id="GO:0030154">
    <property type="term" value="P:cell differentiation"/>
    <property type="evidence" value="ECO:0007669"/>
    <property type="project" value="TreeGrafter"/>
</dbReference>
<feature type="compositionally biased region" description="Acidic residues" evidence="1">
    <location>
        <begin position="125"/>
        <end position="135"/>
    </location>
</feature>
<sequence>MPTPDSPSTHHPGAFQEERGNLIDFYNQIYWTRMEHFAKQFAPTSGEDTPPLSPFPRQRQASPRRRRLSNNPQIYVSLLNTDTTSPITPGLSYFINSSPPECLREINNMLRTGRSPSTSRRCFREEEEEEEDEDGPSVKRPRLDGQSAWQRRLRNVVNDRVTTKDRDPDRD</sequence>
<dbReference type="GO" id="GO:0006357">
    <property type="term" value="P:regulation of transcription by RNA polymerase II"/>
    <property type="evidence" value="ECO:0007669"/>
    <property type="project" value="InterPro"/>
</dbReference>
<organism evidence="2">
    <name type="scientific">Gasterosteus aculeatus</name>
    <name type="common">Three-spined stickleback</name>
    <dbReference type="NCBI Taxonomy" id="69293"/>
    <lineage>
        <taxon>Eukaryota</taxon>
        <taxon>Metazoa</taxon>
        <taxon>Chordata</taxon>
        <taxon>Craniata</taxon>
        <taxon>Vertebrata</taxon>
        <taxon>Euteleostomi</taxon>
        <taxon>Actinopterygii</taxon>
        <taxon>Neopterygii</taxon>
        <taxon>Teleostei</taxon>
        <taxon>Neoteleostei</taxon>
        <taxon>Acanthomorphata</taxon>
        <taxon>Eupercaria</taxon>
        <taxon>Perciformes</taxon>
        <taxon>Cottioidei</taxon>
        <taxon>Gasterosteales</taxon>
        <taxon>Gasterosteidae</taxon>
        <taxon>Gasterosteus</taxon>
    </lineage>
</organism>
<accession>G3PWQ5</accession>
<proteinExistence type="predicted"/>
<dbReference type="Bgee" id="ENSGACG00000016699">
    <property type="expression patterns" value="Expressed in spleen and 12 other cell types or tissues"/>
</dbReference>
<feature type="region of interest" description="Disordered" evidence="1">
    <location>
        <begin position="110"/>
        <end position="171"/>
    </location>
</feature>
<dbReference type="Ensembl" id="ENSGACT00000022086.1">
    <property type="protein sequence ID" value="ENSGACP00000022044.1"/>
    <property type="gene ID" value="ENSGACG00000016699.1"/>
</dbReference>
<dbReference type="AlphaFoldDB" id="G3PWQ5"/>